<proteinExistence type="predicted"/>
<feature type="compositionally biased region" description="Polar residues" evidence="2">
    <location>
        <begin position="868"/>
        <end position="882"/>
    </location>
</feature>
<feature type="region of interest" description="Disordered" evidence="2">
    <location>
        <begin position="224"/>
        <end position="266"/>
    </location>
</feature>
<feature type="compositionally biased region" description="Low complexity" evidence="2">
    <location>
        <begin position="895"/>
        <end position="919"/>
    </location>
</feature>
<feature type="compositionally biased region" description="Basic and acidic residues" evidence="2">
    <location>
        <begin position="1063"/>
        <end position="1075"/>
    </location>
</feature>
<reference evidence="3" key="1">
    <citation type="journal article" date="2019" name="Plant J.">
        <title>Chlorella vulgaris genome assembly and annotation reveals the molecular basis for metabolic acclimation to high light conditions.</title>
        <authorList>
            <person name="Cecchin M."/>
            <person name="Marcolungo L."/>
            <person name="Rossato M."/>
            <person name="Girolomoni L."/>
            <person name="Cosentino E."/>
            <person name="Cuine S."/>
            <person name="Li-Beisson Y."/>
            <person name="Delledonne M."/>
            <person name="Ballottari M."/>
        </authorList>
    </citation>
    <scope>NUCLEOTIDE SEQUENCE</scope>
    <source>
        <strain evidence="3">211/11P</strain>
    </source>
</reference>
<feature type="compositionally biased region" description="Low complexity" evidence="2">
    <location>
        <begin position="857"/>
        <end position="867"/>
    </location>
</feature>
<evidence type="ECO:0000313" key="3">
    <source>
        <dbReference type="EMBL" id="KAI3430254.1"/>
    </source>
</evidence>
<feature type="compositionally biased region" description="Low complexity" evidence="2">
    <location>
        <begin position="285"/>
        <end position="298"/>
    </location>
</feature>
<dbReference type="OrthoDB" id="515895at2759"/>
<feature type="coiled-coil region" evidence="1">
    <location>
        <begin position="530"/>
        <end position="557"/>
    </location>
</feature>
<feature type="compositionally biased region" description="Low complexity" evidence="2">
    <location>
        <begin position="1050"/>
        <end position="1062"/>
    </location>
</feature>
<feature type="region of interest" description="Disordered" evidence="2">
    <location>
        <begin position="441"/>
        <end position="492"/>
    </location>
</feature>
<evidence type="ECO:0000256" key="2">
    <source>
        <dbReference type="SAM" id="MobiDB-lite"/>
    </source>
</evidence>
<comment type="caution">
    <text evidence="3">The sequence shown here is derived from an EMBL/GenBank/DDBJ whole genome shotgun (WGS) entry which is preliminary data.</text>
</comment>
<feature type="region of interest" description="Disordered" evidence="2">
    <location>
        <begin position="998"/>
        <end position="1092"/>
    </location>
</feature>
<feature type="compositionally biased region" description="Low complexity" evidence="2">
    <location>
        <begin position="459"/>
        <end position="476"/>
    </location>
</feature>
<feature type="region of interest" description="Disordered" evidence="2">
    <location>
        <begin position="939"/>
        <end position="980"/>
    </location>
</feature>
<feature type="region of interest" description="Disordered" evidence="2">
    <location>
        <begin position="825"/>
        <end position="927"/>
    </location>
</feature>
<feature type="compositionally biased region" description="Low complexity" evidence="2">
    <location>
        <begin position="951"/>
        <end position="963"/>
    </location>
</feature>
<organism evidence="3 4">
    <name type="scientific">Chlorella vulgaris</name>
    <name type="common">Green alga</name>
    <dbReference type="NCBI Taxonomy" id="3077"/>
    <lineage>
        <taxon>Eukaryota</taxon>
        <taxon>Viridiplantae</taxon>
        <taxon>Chlorophyta</taxon>
        <taxon>core chlorophytes</taxon>
        <taxon>Trebouxiophyceae</taxon>
        <taxon>Chlorellales</taxon>
        <taxon>Chlorellaceae</taxon>
        <taxon>Chlorella clade</taxon>
        <taxon>Chlorella</taxon>
    </lineage>
</organism>
<dbReference type="EMBL" id="SIDB01000007">
    <property type="protein sequence ID" value="KAI3430254.1"/>
    <property type="molecule type" value="Genomic_DNA"/>
</dbReference>
<feature type="compositionally biased region" description="Polar residues" evidence="2">
    <location>
        <begin position="1008"/>
        <end position="1018"/>
    </location>
</feature>
<dbReference type="Proteomes" id="UP001055712">
    <property type="component" value="Unassembled WGS sequence"/>
</dbReference>
<evidence type="ECO:0000256" key="1">
    <source>
        <dbReference type="SAM" id="Coils"/>
    </source>
</evidence>
<feature type="region of interest" description="Disordered" evidence="2">
    <location>
        <begin position="578"/>
        <end position="600"/>
    </location>
</feature>
<feature type="compositionally biased region" description="Low complexity" evidence="2">
    <location>
        <begin position="405"/>
        <end position="426"/>
    </location>
</feature>
<feature type="region of interest" description="Disordered" evidence="2">
    <location>
        <begin position="280"/>
        <end position="345"/>
    </location>
</feature>
<accession>A0A9D4TNE7</accession>
<evidence type="ECO:0000313" key="4">
    <source>
        <dbReference type="Proteomes" id="UP001055712"/>
    </source>
</evidence>
<feature type="region of interest" description="Disordered" evidence="2">
    <location>
        <begin position="391"/>
        <end position="426"/>
    </location>
</feature>
<feature type="compositionally biased region" description="Low complexity" evidence="2">
    <location>
        <begin position="315"/>
        <end position="328"/>
    </location>
</feature>
<reference evidence="3" key="2">
    <citation type="submission" date="2020-11" db="EMBL/GenBank/DDBJ databases">
        <authorList>
            <person name="Cecchin M."/>
            <person name="Marcolungo L."/>
            <person name="Rossato M."/>
            <person name="Girolomoni L."/>
            <person name="Cosentino E."/>
            <person name="Cuine S."/>
            <person name="Li-Beisson Y."/>
            <person name="Delledonne M."/>
            <person name="Ballottari M."/>
        </authorList>
    </citation>
    <scope>NUCLEOTIDE SEQUENCE</scope>
    <source>
        <strain evidence="3">211/11P</strain>
        <tissue evidence="3">Whole cell</tissue>
    </source>
</reference>
<gene>
    <name evidence="3" type="ORF">D9Q98_004850</name>
</gene>
<keyword evidence="4" id="KW-1185">Reference proteome</keyword>
<name>A0A9D4TNE7_CHLVU</name>
<feature type="compositionally biased region" description="Polar residues" evidence="2">
    <location>
        <begin position="1025"/>
        <end position="1035"/>
    </location>
</feature>
<dbReference type="AlphaFoldDB" id="A0A9D4TNE7"/>
<feature type="coiled-coil region" evidence="1">
    <location>
        <begin position="613"/>
        <end position="647"/>
    </location>
</feature>
<protein>
    <submittedName>
        <fullName evidence="3">Uncharacterized protein</fullName>
    </submittedName>
</protein>
<keyword evidence="1" id="KW-0175">Coiled coil</keyword>
<sequence>MEGLSPPAADFRALVSQPLLLQAPLQGVLELLFNTLQAQGAAIAELQGQASERTRREAALLDGLAVAQEAAAREHRDTGERLRKLELCLQGASNLAGRHAALDDIAFMLGVTVPDAEPEGAKASAEPPREDSSLAAAAQEAQAAADAAAVQHMARLEATEAALVPQGGNSVAGAAASAPVSPAADASAIDSPAVAVQAPAAASSSPGLVDPLLPENSLHRPTICQQQAPEPTTEKDASTAADTRISASSGSNGGRERTSDSNTSAGLPAAITEGLLDTFPEQQTSPSSRPSDGSSCLPADSSVQQGAQPASACALLLSQRGSGSGSRRPTSAGSETRAVTAEKSYPTDAVALPQLRTHASALVSPLSSQGPAIQAPALNYGIILAGQDSKSSTAHLEHNSPPDSPLAAPHLPPAQQAAMPAVPAASSLPADTLTEQALPAAAREAAVPASQGTVEAAKSPLARSPLSRSPLARSPPTVAAEHLSGGESVPVSARRGTEASLKLLEVANLLRKRPSIVQGNGLLWRLQASLEEAVAEQEQLKWEVVALQERLQAQQAATDAGLSQCSLRIDAVEAAVPSGTAGRPGGTTRFGTTWKDGGSVGGEDELLEGQGRADAAEAEAMKSARRLEVVELEVQEAAHRLTRLEAAQEAGAAALKLARGSSDGGGLAALQGHLLAQQQKLQAHMEGLAAGIQQAIPGQVHDAVMGAVGEVGKRLSDRLATKQELQTLSYKVTGKATREEVERLHRAHRAVAAALPSVEPGAGPAAGTKFKCISCDSLLQPFVFAAAPGALAQSTDTAELRYLQLPAASPQRNPQQTWSAAAVPVGRSPYSRPGSASPSHLVGGNSSSSGSGSGCYAAPAAQAIQPPLSSRPSTGASRFGASSNGGGWTQRQRRTTGTSSIDGAAGAASTGTGEAQGSGPRRDSLGRPADHLLHLQQQGRPQTAAPLRQHSSSSDGSGSPSPSAVNGGARCSLQPGQQQQDELGAGLAFYTTIREEPAGSTAAGISDGTRSSPRLGQHTTHHTTYRPQSASSKSATLPALVQPSGHTQVARPATAAAAPGSAEGRRLLADRESLRRTAASKRRTTGLPVGLS</sequence>